<name>A0AA38TFI0_9ASTR</name>
<organism evidence="1 2">
    <name type="scientific">Centaurea solstitialis</name>
    <name type="common">yellow star-thistle</name>
    <dbReference type="NCBI Taxonomy" id="347529"/>
    <lineage>
        <taxon>Eukaryota</taxon>
        <taxon>Viridiplantae</taxon>
        <taxon>Streptophyta</taxon>
        <taxon>Embryophyta</taxon>
        <taxon>Tracheophyta</taxon>
        <taxon>Spermatophyta</taxon>
        <taxon>Magnoliopsida</taxon>
        <taxon>eudicotyledons</taxon>
        <taxon>Gunneridae</taxon>
        <taxon>Pentapetalae</taxon>
        <taxon>asterids</taxon>
        <taxon>campanulids</taxon>
        <taxon>Asterales</taxon>
        <taxon>Asteraceae</taxon>
        <taxon>Carduoideae</taxon>
        <taxon>Cardueae</taxon>
        <taxon>Centaureinae</taxon>
        <taxon>Centaurea</taxon>
    </lineage>
</organism>
<keyword evidence="2" id="KW-1185">Reference proteome</keyword>
<sequence>MASSSTTVNNIPLNTIIRMLTMKLGSANYLLWKNLIIWILSCQNLLNHVDGTGIASPSTHLEADKTVDNPDYSAWVLADQKTVIILHTFYPWKLSH</sequence>
<accession>A0AA38TFI0</accession>
<proteinExistence type="predicted"/>
<reference evidence="1" key="1">
    <citation type="submission" date="2023-03" db="EMBL/GenBank/DDBJ databases">
        <title>Chromosome-scale reference genome and RAD-based genetic map of yellow starthistle (Centaurea solstitialis) reveal putative structural variation and QTLs associated with invader traits.</title>
        <authorList>
            <person name="Reatini B."/>
            <person name="Cang F.A."/>
            <person name="Jiang Q."/>
            <person name="Mckibben M.T.W."/>
            <person name="Barker M.S."/>
            <person name="Rieseberg L.H."/>
            <person name="Dlugosch K.M."/>
        </authorList>
    </citation>
    <scope>NUCLEOTIDE SEQUENCE</scope>
    <source>
        <strain evidence="1">CAN-66</strain>
        <tissue evidence="1">Leaf</tissue>
    </source>
</reference>
<comment type="caution">
    <text evidence="1">The sequence shown here is derived from an EMBL/GenBank/DDBJ whole genome shotgun (WGS) entry which is preliminary data.</text>
</comment>
<dbReference type="Proteomes" id="UP001172457">
    <property type="component" value="Chromosome 3"/>
</dbReference>
<dbReference type="EMBL" id="JARYMX010000003">
    <property type="protein sequence ID" value="KAJ9559059.1"/>
    <property type="molecule type" value="Genomic_DNA"/>
</dbReference>
<evidence type="ECO:0000313" key="1">
    <source>
        <dbReference type="EMBL" id="KAJ9559059.1"/>
    </source>
</evidence>
<dbReference type="AlphaFoldDB" id="A0AA38TFI0"/>
<evidence type="ECO:0000313" key="2">
    <source>
        <dbReference type="Proteomes" id="UP001172457"/>
    </source>
</evidence>
<gene>
    <name evidence="1" type="ORF">OSB04_013673</name>
</gene>
<evidence type="ECO:0008006" key="3">
    <source>
        <dbReference type="Google" id="ProtNLM"/>
    </source>
</evidence>
<protein>
    <recommendedName>
        <fullName evidence="3">Retrotransposon Copia-like N-terminal domain-containing protein</fullName>
    </recommendedName>
</protein>